<name>A0A0C9WDX9_9AGAM</name>
<feature type="compositionally biased region" description="Basic residues" evidence="1">
    <location>
        <begin position="184"/>
        <end position="195"/>
    </location>
</feature>
<dbReference type="Gene3D" id="3.30.160.20">
    <property type="match status" value="1"/>
</dbReference>
<dbReference type="Pfam" id="PF00472">
    <property type="entry name" value="RF-1"/>
    <property type="match status" value="1"/>
</dbReference>
<dbReference type="GO" id="GO:0070126">
    <property type="term" value="P:mitochondrial translational termination"/>
    <property type="evidence" value="ECO:0007669"/>
    <property type="project" value="TreeGrafter"/>
</dbReference>
<feature type="compositionally biased region" description="Basic and acidic residues" evidence="1">
    <location>
        <begin position="169"/>
        <end position="183"/>
    </location>
</feature>
<dbReference type="InterPro" id="IPR000352">
    <property type="entry name" value="Pep_chain_release_fac_I"/>
</dbReference>
<dbReference type="HOGENOM" id="CLU_089470_0_1_1"/>
<organism evidence="3 4">
    <name type="scientific">Hydnomerulius pinastri MD-312</name>
    <dbReference type="NCBI Taxonomy" id="994086"/>
    <lineage>
        <taxon>Eukaryota</taxon>
        <taxon>Fungi</taxon>
        <taxon>Dikarya</taxon>
        <taxon>Basidiomycota</taxon>
        <taxon>Agaricomycotina</taxon>
        <taxon>Agaricomycetes</taxon>
        <taxon>Agaricomycetidae</taxon>
        <taxon>Boletales</taxon>
        <taxon>Boletales incertae sedis</taxon>
        <taxon>Leucogyrophana</taxon>
    </lineage>
</organism>
<dbReference type="PANTHER" id="PTHR11075">
    <property type="entry name" value="PEPTIDE CHAIN RELEASE FACTOR"/>
    <property type="match status" value="1"/>
</dbReference>
<dbReference type="PROSITE" id="PS00745">
    <property type="entry name" value="RF_PROK_I"/>
    <property type="match status" value="1"/>
</dbReference>
<keyword evidence="4" id="KW-1185">Reference proteome</keyword>
<dbReference type="PANTHER" id="PTHR11075:SF54">
    <property type="entry name" value="LARGE RIBOSOMAL SUBUNIT PROTEIN ML62"/>
    <property type="match status" value="1"/>
</dbReference>
<sequence>MALCLRARLSQYLLQGQKLHPRFVHSSPNLPQPPSFASLAPEHEKEARSWLSSFRAAATVPKDLVELSFSRSSGPGGQNVNKVSTKVTARCRLDAPWIPLWARESLMESPYYVKSSHSLLMTSSASRSQASNVDDVLSKLHRLVVEFAAKLITNSPTKEQRKRVVDFQKADNIRRRVQKDRQSSIKKSRSNKKWD</sequence>
<accession>A0A0C9WDX9</accession>
<feature type="domain" description="Prokaryotic-type class I peptide chain release factors" evidence="2">
    <location>
        <begin position="71"/>
        <end position="87"/>
    </location>
</feature>
<evidence type="ECO:0000256" key="1">
    <source>
        <dbReference type="SAM" id="MobiDB-lite"/>
    </source>
</evidence>
<evidence type="ECO:0000313" key="4">
    <source>
        <dbReference type="Proteomes" id="UP000053820"/>
    </source>
</evidence>
<reference evidence="3 4" key="1">
    <citation type="submission" date="2014-04" db="EMBL/GenBank/DDBJ databases">
        <title>Evolutionary Origins and Diversification of the Mycorrhizal Mutualists.</title>
        <authorList>
            <consortium name="DOE Joint Genome Institute"/>
            <consortium name="Mycorrhizal Genomics Consortium"/>
            <person name="Kohler A."/>
            <person name="Kuo A."/>
            <person name="Nagy L.G."/>
            <person name="Floudas D."/>
            <person name="Copeland A."/>
            <person name="Barry K.W."/>
            <person name="Cichocki N."/>
            <person name="Veneault-Fourrey C."/>
            <person name="LaButti K."/>
            <person name="Lindquist E.A."/>
            <person name="Lipzen A."/>
            <person name="Lundell T."/>
            <person name="Morin E."/>
            <person name="Murat C."/>
            <person name="Riley R."/>
            <person name="Ohm R."/>
            <person name="Sun H."/>
            <person name="Tunlid A."/>
            <person name="Henrissat B."/>
            <person name="Grigoriev I.V."/>
            <person name="Hibbett D.S."/>
            <person name="Martin F."/>
        </authorList>
    </citation>
    <scope>NUCLEOTIDE SEQUENCE [LARGE SCALE GENOMIC DNA]</scope>
    <source>
        <strain evidence="3 4">MD-312</strain>
    </source>
</reference>
<evidence type="ECO:0000313" key="3">
    <source>
        <dbReference type="EMBL" id="KIJ62852.1"/>
    </source>
</evidence>
<gene>
    <name evidence="3" type="ORF">HYDPIDRAFT_113967</name>
</gene>
<dbReference type="Proteomes" id="UP000053820">
    <property type="component" value="Unassembled WGS sequence"/>
</dbReference>
<protein>
    <recommendedName>
        <fullName evidence="2">Prokaryotic-type class I peptide chain release factors domain-containing protein</fullName>
    </recommendedName>
</protein>
<dbReference type="SUPFAM" id="SSF110916">
    <property type="entry name" value="Peptidyl-tRNA hydrolase domain-like"/>
    <property type="match status" value="1"/>
</dbReference>
<dbReference type="AlphaFoldDB" id="A0A0C9WDX9"/>
<evidence type="ECO:0000259" key="2">
    <source>
        <dbReference type="PROSITE" id="PS00745"/>
    </source>
</evidence>
<dbReference type="GO" id="GO:0004045">
    <property type="term" value="F:peptidyl-tRNA hydrolase activity"/>
    <property type="evidence" value="ECO:0007669"/>
    <property type="project" value="TreeGrafter"/>
</dbReference>
<feature type="region of interest" description="Disordered" evidence="1">
    <location>
        <begin position="169"/>
        <end position="195"/>
    </location>
</feature>
<proteinExistence type="predicted"/>
<dbReference type="GO" id="GO:0005762">
    <property type="term" value="C:mitochondrial large ribosomal subunit"/>
    <property type="evidence" value="ECO:0007669"/>
    <property type="project" value="TreeGrafter"/>
</dbReference>
<dbReference type="InterPro" id="IPR052104">
    <property type="entry name" value="Mito_Release_Factor_mL62"/>
</dbReference>
<dbReference type="EMBL" id="KN839853">
    <property type="protein sequence ID" value="KIJ62852.1"/>
    <property type="molecule type" value="Genomic_DNA"/>
</dbReference>
<dbReference type="GO" id="GO:0016150">
    <property type="term" value="F:translation release factor activity, codon nonspecific"/>
    <property type="evidence" value="ECO:0007669"/>
    <property type="project" value="TreeGrafter"/>
</dbReference>
<dbReference type="OrthoDB" id="270639at2759"/>